<dbReference type="Proteomes" id="UP000077066">
    <property type="component" value="Unassembled WGS sequence"/>
</dbReference>
<dbReference type="STRING" id="55758.MBFIL_15290"/>
<reference evidence="1 2" key="1">
    <citation type="submission" date="2016-04" db="EMBL/GenBank/DDBJ databases">
        <title>Genome sequence of Methanobrevibacter filiformis DSM 11501.</title>
        <authorList>
            <person name="Poehlein A."/>
            <person name="Seedorf H."/>
            <person name="Daniel R."/>
        </authorList>
    </citation>
    <scope>NUCLEOTIDE SEQUENCE [LARGE SCALE GENOMIC DNA]</scope>
    <source>
        <strain evidence="1 2">DSM 11501</strain>
    </source>
</reference>
<evidence type="ECO:0000313" key="1">
    <source>
        <dbReference type="EMBL" id="KZX11097.1"/>
    </source>
</evidence>
<dbReference type="AlphaFoldDB" id="A0A166C464"/>
<proteinExistence type="predicted"/>
<protein>
    <recommendedName>
        <fullName evidence="3">Histidine kinase-, DNA gyrase B-, and HSP90-like ATPase</fullName>
    </recommendedName>
</protein>
<comment type="caution">
    <text evidence="1">The sequence shown here is derived from an EMBL/GenBank/DDBJ whole genome shotgun (WGS) entry which is preliminary data.</text>
</comment>
<accession>A0A166C464</accession>
<sequence length="266" mass="30504">MDNYEDGSESIDTSDYSYLAPTTLIPLLCNINKYNLKKIHTHQNTEKYVKEILNMKSTLTRTPYMVLPHNEKDRQNKELSHKMALRINEDYGGFYVLRHIISELTNNIYNHTSFEDGYANQGYTYAQEYPNLKMLDICVMDDGLSIPGRFKKSGIEFTDECHAIEKAISNLSTVSKNPHERGNGLWTTVKLVVEGNKGSVLIVSDKGCLHINGIEDYKYKVLHNKNKFKGTLISVRLNKNKVQHVYDLMETFTGNPYKYNKNEGGS</sequence>
<organism evidence="1 2">
    <name type="scientific">Methanobrevibacter filiformis</name>
    <dbReference type="NCBI Taxonomy" id="55758"/>
    <lineage>
        <taxon>Archaea</taxon>
        <taxon>Methanobacteriati</taxon>
        <taxon>Methanobacteriota</taxon>
        <taxon>Methanomada group</taxon>
        <taxon>Methanobacteria</taxon>
        <taxon>Methanobacteriales</taxon>
        <taxon>Methanobacteriaceae</taxon>
        <taxon>Methanobrevibacter</taxon>
    </lineage>
</organism>
<gene>
    <name evidence="1" type="ORF">MBFIL_15290</name>
</gene>
<keyword evidence="2" id="KW-1185">Reference proteome</keyword>
<evidence type="ECO:0000313" key="2">
    <source>
        <dbReference type="Proteomes" id="UP000077066"/>
    </source>
</evidence>
<dbReference type="EMBL" id="LWMT01000256">
    <property type="protein sequence ID" value="KZX11097.1"/>
    <property type="molecule type" value="Genomic_DNA"/>
</dbReference>
<evidence type="ECO:0008006" key="3">
    <source>
        <dbReference type="Google" id="ProtNLM"/>
    </source>
</evidence>
<name>A0A166C464_9EURY</name>
<dbReference type="PATRIC" id="fig|55758.3.peg.1727"/>